<organism evidence="2">
    <name type="scientific">Bactrocera latifrons</name>
    <name type="common">Malaysian fruit fly</name>
    <name type="synonym">Chaetodacus latifrons</name>
    <dbReference type="NCBI Taxonomy" id="174628"/>
    <lineage>
        <taxon>Eukaryota</taxon>
        <taxon>Metazoa</taxon>
        <taxon>Ecdysozoa</taxon>
        <taxon>Arthropoda</taxon>
        <taxon>Hexapoda</taxon>
        <taxon>Insecta</taxon>
        <taxon>Pterygota</taxon>
        <taxon>Neoptera</taxon>
        <taxon>Endopterygota</taxon>
        <taxon>Diptera</taxon>
        <taxon>Brachycera</taxon>
        <taxon>Muscomorpha</taxon>
        <taxon>Tephritoidea</taxon>
        <taxon>Tephritidae</taxon>
        <taxon>Bactrocera</taxon>
        <taxon>Bactrocera</taxon>
    </lineage>
</organism>
<feature type="compositionally biased region" description="Basic and acidic residues" evidence="1">
    <location>
        <begin position="102"/>
        <end position="115"/>
    </location>
</feature>
<evidence type="ECO:0000313" key="2">
    <source>
        <dbReference type="EMBL" id="JAI19654.1"/>
    </source>
</evidence>
<dbReference type="AlphaFoldDB" id="A0A0K8TYU3"/>
<protein>
    <submittedName>
        <fullName evidence="2">Microtubule-associated protein futsch</fullName>
    </submittedName>
</protein>
<feature type="non-terminal residue" evidence="2">
    <location>
        <position position="228"/>
    </location>
</feature>
<dbReference type="EMBL" id="GDHF01032660">
    <property type="protein sequence ID" value="JAI19654.1"/>
    <property type="molecule type" value="Transcribed_RNA"/>
</dbReference>
<evidence type="ECO:0000256" key="1">
    <source>
        <dbReference type="SAM" id="MobiDB-lite"/>
    </source>
</evidence>
<feature type="non-terminal residue" evidence="2">
    <location>
        <position position="1"/>
    </location>
</feature>
<accession>A0A0K8TYU3</accession>
<gene>
    <name evidence="2" type="primary">futsch_22</name>
    <name evidence="2" type="ORF">c0_g1_i8</name>
</gene>
<proteinExistence type="predicted"/>
<dbReference type="GO" id="GO:0000226">
    <property type="term" value="P:microtubule cytoskeleton organization"/>
    <property type="evidence" value="ECO:0007669"/>
    <property type="project" value="InterPro"/>
</dbReference>
<feature type="region of interest" description="Disordered" evidence="1">
    <location>
        <begin position="1"/>
        <end position="51"/>
    </location>
</feature>
<sequence length="228" mass="23435">ESIKDDKSPVASKPVSVAEGVKDEKSAAPSAEPSRRESTAESIKDDKSPLADISDVKQAVAAVFAENLGALGKELEEAAEKLGDDATIEEDEKSAAPSVEPTPHESTAETIKYDKSPVAPEPLSVAESATDEKSAAPSAEPSRPESAAESIKDDKSPVASKPVSVAESVKDEKSAAPSAEPSRPESAAESIKDEKSPVASKQASVAESVKDEKSAAPSAESSRPESAA</sequence>
<dbReference type="InterPro" id="IPR009603">
    <property type="entry name" value="MAP_Futsch"/>
</dbReference>
<dbReference type="Pfam" id="PF06740">
    <property type="entry name" value="MAP_Futsch"/>
    <property type="match status" value="3"/>
</dbReference>
<name>A0A0K8TYU3_BACLA</name>
<feature type="compositionally biased region" description="Low complexity" evidence="1">
    <location>
        <begin position="215"/>
        <end position="228"/>
    </location>
</feature>
<feature type="region of interest" description="Disordered" evidence="1">
    <location>
        <begin position="80"/>
        <end position="228"/>
    </location>
</feature>
<dbReference type="OrthoDB" id="5371837at2759"/>
<feature type="compositionally biased region" description="Basic and acidic residues" evidence="1">
    <location>
        <begin position="33"/>
        <end position="49"/>
    </location>
</feature>
<reference evidence="2" key="1">
    <citation type="submission" date="2015-06" db="EMBL/GenBank/DDBJ databases">
        <authorList>
            <person name="Hoefler B.C."/>
            <person name="Straight P.D."/>
        </authorList>
    </citation>
    <scope>NUCLEOTIDE SEQUENCE</scope>
</reference>